<feature type="region of interest" description="Disordered" evidence="1">
    <location>
        <begin position="143"/>
        <end position="169"/>
    </location>
</feature>
<feature type="region of interest" description="Disordered" evidence="1">
    <location>
        <begin position="1"/>
        <end position="36"/>
    </location>
</feature>
<feature type="compositionally biased region" description="Low complexity" evidence="1">
    <location>
        <begin position="20"/>
        <end position="36"/>
    </location>
</feature>
<keyword evidence="3" id="KW-1185">Reference proteome</keyword>
<organism evidence="2 3">
    <name type="scientific">Coprinopsis marcescibilis</name>
    <name type="common">Agaric fungus</name>
    <name type="synonym">Psathyrella marcescibilis</name>
    <dbReference type="NCBI Taxonomy" id="230819"/>
    <lineage>
        <taxon>Eukaryota</taxon>
        <taxon>Fungi</taxon>
        <taxon>Dikarya</taxon>
        <taxon>Basidiomycota</taxon>
        <taxon>Agaricomycotina</taxon>
        <taxon>Agaricomycetes</taxon>
        <taxon>Agaricomycetidae</taxon>
        <taxon>Agaricales</taxon>
        <taxon>Agaricineae</taxon>
        <taxon>Psathyrellaceae</taxon>
        <taxon>Coprinopsis</taxon>
    </lineage>
</organism>
<dbReference type="AlphaFoldDB" id="A0A5C3KC38"/>
<reference evidence="2 3" key="1">
    <citation type="journal article" date="2019" name="Nat. Ecol. Evol.">
        <title>Megaphylogeny resolves global patterns of mushroom evolution.</title>
        <authorList>
            <person name="Varga T."/>
            <person name="Krizsan K."/>
            <person name="Foldi C."/>
            <person name="Dima B."/>
            <person name="Sanchez-Garcia M."/>
            <person name="Sanchez-Ramirez S."/>
            <person name="Szollosi G.J."/>
            <person name="Szarkandi J.G."/>
            <person name="Papp V."/>
            <person name="Albert L."/>
            <person name="Andreopoulos W."/>
            <person name="Angelini C."/>
            <person name="Antonin V."/>
            <person name="Barry K.W."/>
            <person name="Bougher N.L."/>
            <person name="Buchanan P."/>
            <person name="Buyck B."/>
            <person name="Bense V."/>
            <person name="Catcheside P."/>
            <person name="Chovatia M."/>
            <person name="Cooper J."/>
            <person name="Damon W."/>
            <person name="Desjardin D."/>
            <person name="Finy P."/>
            <person name="Geml J."/>
            <person name="Haridas S."/>
            <person name="Hughes K."/>
            <person name="Justo A."/>
            <person name="Karasinski D."/>
            <person name="Kautmanova I."/>
            <person name="Kiss B."/>
            <person name="Kocsube S."/>
            <person name="Kotiranta H."/>
            <person name="LaButti K.M."/>
            <person name="Lechner B.E."/>
            <person name="Liimatainen K."/>
            <person name="Lipzen A."/>
            <person name="Lukacs Z."/>
            <person name="Mihaltcheva S."/>
            <person name="Morgado L.N."/>
            <person name="Niskanen T."/>
            <person name="Noordeloos M.E."/>
            <person name="Ohm R.A."/>
            <person name="Ortiz-Santana B."/>
            <person name="Ovrebo C."/>
            <person name="Racz N."/>
            <person name="Riley R."/>
            <person name="Savchenko A."/>
            <person name="Shiryaev A."/>
            <person name="Soop K."/>
            <person name="Spirin V."/>
            <person name="Szebenyi C."/>
            <person name="Tomsovsky M."/>
            <person name="Tulloss R.E."/>
            <person name="Uehling J."/>
            <person name="Grigoriev I.V."/>
            <person name="Vagvolgyi C."/>
            <person name="Papp T."/>
            <person name="Martin F.M."/>
            <person name="Miettinen O."/>
            <person name="Hibbett D.S."/>
            <person name="Nagy L.G."/>
        </authorList>
    </citation>
    <scope>NUCLEOTIDE SEQUENCE [LARGE SCALE GENOMIC DNA]</scope>
    <source>
        <strain evidence="2 3">CBS 121175</strain>
    </source>
</reference>
<protein>
    <submittedName>
        <fullName evidence="2">Uncharacterized protein</fullName>
    </submittedName>
</protein>
<dbReference type="EMBL" id="ML210483">
    <property type="protein sequence ID" value="TFK17629.1"/>
    <property type="molecule type" value="Genomic_DNA"/>
</dbReference>
<evidence type="ECO:0000313" key="2">
    <source>
        <dbReference type="EMBL" id="TFK17629.1"/>
    </source>
</evidence>
<accession>A0A5C3KC38</accession>
<dbReference type="Proteomes" id="UP000307440">
    <property type="component" value="Unassembled WGS sequence"/>
</dbReference>
<sequence length="169" mass="19076">MRTILLRYSDPKDPSPSPSSSPTTSPRTSPSTPSRFPTDTRGFFYLHAAQDTHGRLLPATQLRFRLLPTADPAHFASGTDLTQPCGARWAQPLDKLLRYPMYQPLMYKDVEIKIVVDTAGKIVWVTGGSVSFDERKQFSEFPHELQAPSHTSTRKMKRMRYTASGKAKY</sequence>
<evidence type="ECO:0000256" key="1">
    <source>
        <dbReference type="SAM" id="MobiDB-lite"/>
    </source>
</evidence>
<proteinExistence type="predicted"/>
<evidence type="ECO:0000313" key="3">
    <source>
        <dbReference type="Proteomes" id="UP000307440"/>
    </source>
</evidence>
<name>A0A5C3KC38_COPMA</name>
<dbReference type="OrthoDB" id="2750929at2759"/>
<gene>
    <name evidence="2" type="ORF">FA15DRAFT_698383</name>
</gene>